<evidence type="ECO:0000313" key="1">
    <source>
        <dbReference type="EMBL" id="PWW74281.1"/>
    </source>
</evidence>
<dbReference type="STRING" id="42249.A0A317SM55"/>
<gene>
    <name evidence="1" type="ORF">C7212DRAFT_212228</name>
</gene>
<accession>A0A317SM55</accession>
<keyword evidence="2" id="KW-1185">Reference proteome</keyword>
<protein>
    <recommendedName>
        <fullName evidence="3">Tc1-like transposase DDE domain-containing protein</fullName>
    </recommendedName>
</protein>
<feature type="non-terminal residue" evidence="1">
    <location>
        <position position="1"/>
    </location>
</feature>
<comment type="caution">
    <text evidence="1">The sequence shown here is derived from an EMBL/GenBank/DDBJ whole genome shotgun (WGS) entry which is preliminary data.</text>
</comment>
<dbReference type="Proteomes" id="UP000246991">
    <property type="component" value="Unassembled WGS sequence"/>
</dbReference>
<dbReference type="OrthoDB" id="5368787at2759"/>
<name>A0A317SM55_9PEZI</name>
<proteinExistence type="predicted"/>
<dbReference type="AlphaFoldDB" id="A0A317SM55"/>
<evidence type="ECO:0008006" key="3">
    <source>
        <dbReference type="Google" id="ProtNLM"/>
    </source>
</evidence>
<organism evidence="1 2">
    <name type="scientific">Tuber magnatum</name>
    <name type="common">white Piedmont truffle</name>
    <dbReference type="NCBI Taxonomy" id="42249"/>
    <lineage>
        <taxon>Eukaryota</taxon>
        <taxon>Fungi</taxon>
        <taxon>Dikarya</taxon>
        <taxon>Ascomycota</taxon>
        <taxon>Pezizomycotina</taxon>
        <taxon>Pezizomycetes</taxon>
        <taxon>Pezizales</taxon>
        <taxon>Tuberaceae</taxon>
        <taxon>Tuber</taxon>
    </lineage>
</organism>
<evidence type="ECO:0000313" key="2">
    <source>
        <dbReference type="Proteomes" id="UP000246991"/>
    </source>
</evidence>
<reference evidence="1 2" key="1">
    <citation type="submission" date="2018-03" db="EMBL/GenBank/DDBJ databases">
        <title>Genomes of Pezizomycetes fungi and the evolution of truffles.</title>
        <authorList>
            <person name="Murat C."/>
            <person name="Payen T."/>
            <person name="Noel B."/>
            <person name="Kuo A."/>
            <person name="Martin F.M."/>
        </authorList>
    </citation>
    <scope>NUCLEOTIDE SEQUENCE [LARGE SCALE GENOMIC DNA]</scope>
    <source>
        <strain evidence="1">091103-1</strain>
    </source>
</reference>
<dbReference type="PANTHER" id="PTHR35871">
    <property type="entry name" value="EXPRESSED PROTEIN"/>
    <property type="match status" value="1"/>
</dbReference>
<sequence>KGVYIDRHERKDMVAYRERFVKILKGLWPFVIEFEDDGSRKEKTYPMRCEVGGLTRPIILIIYDESTFSSNDLWRQAWVKQGSQIIRPKGRGQGITVSEFLLPWQRLSLDGISQQERQALCLPTQVTILFKYGRENSYWEGGHLVQQVTELAIPIAQLAYPGYEFLFLFDNSSSHGAFAQGALLAQNMSLGPGGKQNWL</sequence>
<dbReference type="PANTHER" id="PTHR35871:SF1">
    <property type="entry name" value="CXC1-LIKE CYSTEINE CLUSTER ASSOCIATED WITH KDZ TRANSPOSASES DOMAIN-CONTAINING PROTEIN"/>
    <property type="match status" value="1"/>
</dbReference>
<dbReference type="EMBL" id="PYWC01000063">
    <property type="protein sequence ID" value="PWW74281.1"/>
    <property type="molecule type" value="Genomic_DNA"/>
</dbReference>